<keyword evidence="1" id="KW-0812">Transmembrane</keyword>
<feature type="transmembrane region" description="Helical" evidence="1">
    <location>
        <begin position="285"/>
        <end position="305"/>
    </location>
</feature>
<dbReference type="EMBL" id="JAVRHL010000003">
    <property type="protein sequence ID" value="MDT0683962.1"/>
    <property type="molecule type" value="Genomic_DNA"/>
</dbReference>
<comment type="caution">
    <text evidence="2">The sequence shown here is derived from an EMBL/GenBank/DDBJ whole genome shotgun (WGS) entry which is preliminary data.</text>
</comment>
<keyword evidence="1" id="KW-1133">Transmembrane helix</keyword>
<reference evidence="2 3" key="1">
    <citation type="submission" date="2023-09" db="EMBL/GenBank/DDBJ databases">
        <authorList>
            <person name="Rey-Velasco X."/>
        </authorList>
    </citation>
    <scope>NUCLEOTIDE SEQUENCE [LARGE SCALE GENOMIC DNA]</scope>
    <source>
        <strain evidence="2 3">F158</strain>
    </source>
</reference>
<keyword evidence="1" id="KW-0472">Membrane</keyword>
<evidence type="ECO:0000256" key="1">
    <source>
        <dbReference type="SAM" id="Phobius"/>
    </source>
</evidence>
<dbReference type="Proteomes" id="UP001265259">
    <property type="component" value="Unassembled WGS sequence"/>
</dbReference>
<name>A0ABU3DJR6_9RHOB</name>
<evidence type="ECO:0000313" key="2">
    <source>
        <dbReference type="EMBL" id="MDT0683962.1"/>
    </source>
</evidence>
<dbReference type="RefSeq" id="WP_311692979.1">
    <property type="nucleotide sequence ID" value="NZ_JAVRHL010000003.1"/>
</dbReference>
<dbReference type="CDD" id="cd18773">
    <property type="entry name" value="PDC1_HK_sensor"/>
    <property type="match status" value="1"/>
</dbReference>
<dbReference type="Gene3D" id="6.10.340.10">
    <property type="match status" value="1"/>
</dbReference>
<proteinExistence type="predicted"/>
<dbReference type="CDD" id="cd06225">
    <property type="entry name" value="HAMP"/>
    <property type="match status" value="1"/>
</dbReference>
<gene>
    <name evidence="2" type="ORF">RM543_14825</name>
</gene>
<organism evidence="2 3">
    <name type="scientific">Tropicimonas omnivorans</name>
    <dbReference type="NCBI Taxonomy" id="3075590"/>
    <lineage>
        <taxon>Bacteria</taxon>
        <taxon>Pseudomonadati</taxon>
        <taxon>Pseudomonadota</taxon>
        <taxon>Alphaproteobacteria</taxon>
        <taxon>Rhodobacterales</taxon>
        <taxon>Roseobacteraceae</taxon>
        <taxon>Tropicimonas</taxon>
    </lineage>
</organism>
<feature type="transmembrane region" description="Helical" evidence="1">
    <location>
        <begin position="12"/>
        <end position="32"/>
    </location>
</feature>
<sequence>MNFSQFPKLSTTLIGSAIAAFLLAILVVTLPIRSHVNAFERNVQSEGVTRAGRALQLAVSKTMEREWRSLEAVAAQVDMSNQKGMQNFADAVPRASSAIAWTGIVAADGRIVAGTGGIEVGSDASQERWFREGRAGGSVSSVYRREALGDDSDGLINMSAPVLDQMGRSIGVVVYSLRIDWLTAYMSDAARELGLDIAVRDEEGRMVLELDEQIQGPLDPDVMALSEIGHDLTRFIPAQNDQPAHVLGVFPSMLQGELPHFGWDLVVRVPALQGQASLAAFMRKISWSIAALFVALGCATVFYTVHFLRPIEELSRVAGKIADGDASYPPERTSSRESAALSAALVRIQSRLFDKSITPAE</sequence>
<protein>
    <recommendedName>
        <fullName evidence="4">HAMP domain-containing protein</fullName>
    </recommendedName>
</protein>
<evidence type="ECO:0008006" key="4">
    <source>
        <dbReference type="Google" id="ProtNLM"/>
    </source>
</evidence>
<keyword evidence="3" id="KW-1185">Reference proteome</keyword>
<evidence type="ECO:0000313" key="3">
    <source>
        <dbReference type="Proteomes" id="UP001265259"/>
    </source>
</evidence>
<dbReference type="Gene3D" id="3.30.450.20">
    <property type="entry name" value="PAS domain"/>
    <property type="match status" value="1"/>
</dbReference>
<accession>A0ABU3DJR6</accession>